<organism evidence="1 2">
    <name type="scientific">Lentzea cavernae</name>
    <dbReference type="NCBI Taxonomy" id="2020703"/>
    <lineage>
        <taxon>Bacteria</taxon>
        <taxon>Bacillati</taxon>
        <taxon>Actinomycetota</taxon>
        <taxon>Actinomycetes</taxon>
        <taxon>Pseudonocardiales</taxon>
        <taxon>Pseudonocardiaceae</taxon>
        <taxon>Lentzea</taxon>
    </lineage>
</organism>
<name>A0ABQ3MLK9_9PSEU</name>
<proteinExistence type="predicted"/>
<reference evidence="2" key="1">
    <citation type="journal article" date="2019" name="Int. J. Syst. Evol. Microbiol.">
        <title>The Global Catalogue of Microorganisms (GCM) 10K type strain sequencing project: providing services to taxonomists for standard genome sequencing and annotation.</title>
        <authorList>
            <consortium name="The Broad Institute Genomics Platform"/>
            <consortium name="The Broad Institute Genome Sequencing Center for Infectious Disease"/>
            <person name="Wu L."/>
            <person name="Ma J."/>
        </authorList>
    </citation>
    <scope>NUCLEOTIDE SEQUENCE [LARGE SCALE GENOMIC DNA]</scope>
    <source>
        <strain evidence="2">CGMCC 4.7367</strain>
    </source>
</reference>
<evidence type="ECO:0008006" key="3">
    <source>
        <dbReference type="Google" id="ProtNLM"/>
    </source>
</evidence>
<dbReference type="Proteomes" id="UP000605568">
    <property type="component" value="Unassembled WGS sequence"/>
</dbReference>
<comment type="caution">
    <text evidence="1">The sequence shown here is derived from an EMBL/GenBank/DDBJ whole genome shotgun (WGS) entry which is preliminary data.</text>
</comment>
<keyword evidence="2" id="KW-1185">Reference proteome</keyword>
<protein>
    <recommendedName>
        <fullName evidence="3">Dynamin family protein</fullName>
    </recommendedName>
</protein>
<dbReference type="RefSeq" id="WP_191299435.1">
    <property type="nucleotide sequence ID" value="NZ_BNAR01000005.1"/>
</dbReference>
<accession>A0ABQ3MLK9</accession>
<sequence>MTQAITDDMISIAEAHHWKDISEFLRGAPPSDDQTVLLLTGSGADATEFAERMRAPVRTTALASVRWETVLSASRIVAFVELGATLTLDEVRLLENLLALPADARCLVLRQRDDMSPEDVDAALKGLWRVLFAQPNERWRGQDLRENGCLTWHRDAAEIDEWLTEPRPDPLPRLRLHHALTTMEKRAEALPARPAADHVHLLSEIGSHERALASILDDRLNLLRDNADMAVRAAELTLLKSRPGERSRVLDQLTGDLRQLAVDHTDALVLKATRSLDGLPGATGLLTALHTRPAFSEADLPQEVVAPPTPSRDPTLGLITAGATTLVLRRITTPLLGGATGAVIGLIVHHLRRFRADGDAEIAFRRTLSELSTRLRGDLARDVDAHAAELRAEIARRFAQLRNDLPAPPAGPGTDDRLAALRERLHATTTTEEG</sequence>
<evidence type="ECO:0000313" key="1">
    <source>
        <dbReference type="EMBL" id="GHH42677.1"/>
    </source>
</evidence>
<dbReference type="EMBL" id="BNAR01000005">
    <property type="protein sequence ID" value="GHH42677.1"/>
    <property type="molecule type" value="Genomic_DNA"/>
</dbReference>
<gene>
    <name evidence="1" type="ORF">GCM10017774_39430</name>
</gene>
<evidence type="ECO:0000313" key="2">
    <source>
        <dbReference type="Proteomes" id="UP000605568"/>
    </source>
</evidence>